<evidence type="ECO:0000256" key="4">
    <source>
        <dbReference type="ARBA" id="ARBA00022747"/>
    </source>
</evidence>
<evidence type="ECO:0000256" key="1">
    <source>
        <dbReference type="ARBA" id="ARBA00022603"/>
    </source>
</evidence>
<keyword evidence="3 5" id="KW-0949">S-adenosyl-L-methionine</keyword>
<comment type="similarity">
    <text evidence="5 6">Belongs to the class I-like SAM-binding methyltransferase superfamily. C5-methyltransferase family.</text>
</comment>
<sequence>MKIIDIFSGGGGLSEGFRIDEFQFICHIEKEASACLTLKLRNIYYYLKELNNLELYNKYLRKEINLQELIEVIPGFILDDVLNLEINEETILDVFTFIDKRLNGEHLDGIIGGPPCQAYSTIGRFNNKHKKETDERIYLYEYYVQFLEKYKPKFFVFENVKGLLSFKDYKDNPLLPMIIKEFDSAGYEVRYEIINAEDYGVCQRRERLFLVGFRKDIEVKKNFFEILKTYQSKAPTIKELFSDLPNLKAGEFKNEYSKSIDESEVSQEYRDVLTDVLTQHISRSNNENDLKIYKLVSDAKKEGLNLKYNELPEELITHTNTKSFLDRYKAIDSNSVSHTVVAHISKDGHYYIHPDSSQNRSISVREAARIQGFPDNYYFESSRTSAFIQIGNAVPPKLSKNLAATILKTLEID</sequence>
<evidence type="ECO:0000313" key="8">
    <source>
        <dbReference type="EMBL" id="KAB1478705.1"/>
    </source>
</evidence>
<dbReference type="PROSITE" id="PS51679">
    <property type="entry name" value="SAM_MT_C5"/>
    <property type="match status" value="1"/>
</dbReference>
<keyword evidence="1 5" id="KW-0489">Methyltransferase</keyword>
<evidence type="ECO:0000256" key="7">
    <source>
        <dbReference type="RuleBase" id="RU000417"/>
    </source>
</evidence>
<dbReference type="PANTHER" id="PTHR10629">
    <property type="entry name" value="CYTOSINE-SPECIFIC METHYLTRANSFERASE"/>
    <property type="match status" value="1"/>
</dbReference>
<dbReference type="InterPro" id="IPR029063">
    <property type="entry name" value="SAM-dependent_MTases_sf"/>
</dbReference>
<keyword evidence="2 5" id="KW-0808">Transferase</keyword>
<dbReference type="GO" id="GO:0032259">
    <property type="term" value="P:methylation"/>
    <property type="evidence" value="ECO:0007669"/>
    <property type="project" value="UniProtKB-KW"/>
</dbReference>
<dbReference type="InterPro" id="IPR050390">
    <property type="entry name" value="C5-Methyltransferase"/>
</dbReference>
<dbReference type="InterPro" id="IPR001525">
    <property type="entry name" value="C5_MeTfrase"/>
</dbReference>
<dbReference type="GO" id="GO:0003886">
    <property type="term" value="F:DNA (cytosine-5-)-methyltransferase activity"/>
    <property type="evidence" value="ECO:0007669"/>
    <property type="project" value="UniProtKB-EC"/>
</dbReference>
<dbReference type="PRINTS" id="PR00105">
    <property type="entry name" value="C5METTRFRASE"/>
</dbReference>
<reference evidence="8 9" key="1">
    <citation type="submission" date="2019-09" db="EMBL/GenBank/DDBJ databases">
        <title>Draft genome sequence of 3 type strains from the CCUG.</title>
        <authorList>
            <person name="Pineiro-Iglesias B."/>
            <person name="Tunovic T."/>
            <person name="Unosson C."/>
            <person name="Inganas E."/>
            <person name="Ohlen M."/>
            <person name="Cardew S."/>
            <person name="Jensie-Markopoulos S."/>
            <person name="Salva-Serra F."/>
            <person name="Jaen-Luchoro D."/>
            <person name="Karlsson R."/>
            <person name="Svensson-Stadler L."/>
            <person name="Chun J."/>
            <person name="Moore E."/>
        </authorList>
    </citation>
    <scope>NUCLEOTIDE SEQUENCE [LARGE SCALE GENOMIC DNA]</scope>
    <source>
        <strain evidence="8 9">CCUG 65427</strain>
    </source>
</reference>
<gene>
    <name evidence="8" type="ORF">F8R14_05945</name>
</gene>
<dbReference type="InterPro" id="IPR018117">
    <property type="entry name" value="C5_DNA_meth_AS"/>
</dbReference>
<evidence type="ECO:0000256" key="6">
    <source>
        <dbReference type="RuleBase" id="RU000416"/>
    </source>
</evidence>
<dbReference type="Gene3D" id="3.40.50.150">
    <property type="entry name" value="Vaccinia Virus protein VP39"/>
    <property type="match status" value="1"/>
</dbReference>
<dbReference type="PANTHER" id="PTHR10629:SF52">
    <property type="entry name" value="DNA (CYTOSINE-5)-METHYLTRANSFERASE 1"/>
    <property type="match status" value="1"/>
</dbReference>
<dbReference type="EC" id="2.1.1.37" evidence="7"/>
<dbReference type="AlphaFoldDB" id="A0A833CCH3"/>
<name>A0A833CCH3_9FIRM</name>
<keyword evidence="4" id="KW-0680">Restriction system</keyword>
<evidence type="ECO:0000256" key="2">
    <source>
        <dbReference type="ARBA" id="ARBA00022679"/>
    </source>
</evidence>
<dbReference type="Proteomes" id="UP000434554">
    <property type="component" value="Unassembled WGS sequence"/>
</dbReference>
<dbReference type="RefSeq" id="WP_127007354.1">
    <property type="nucleotide sequence ID" value="NZ_RQUZ01000002.1"/>
</dbReference>
<dbReference type="PROSITE" id="PS00094">
    <property type="entry name" value="C5_MTASE_1"/>
    <property type="match status" value="1"/>
</dbReference>
<dbReference type="GO" id="GO:0009307">
    <property type="term" value="P:DNA restriction-modification system"/>
    <property type="evidence" value="ECO:0007669"/>
    <property type="project" value="UniProtKB-KW"/>
</dbReference>
<dbReference type="Pfam" id="PF00145">
    <property type="entry name" value="DNA_methylase"/>
    <property type="match status" value="1"/>
</dbReference>
<dbReference type="GeneID" id="83054570"/>
<evidence type="ECO:0000256" key="3">
    <source>
        <dbReference type="ARBA" id="ARBA00022691"/>
    </source>
</evidence>
<comment type="caution">
    <text evidence="8">The sequence shown here is derived from an EMBL/GenBank/DDBJ whole genome shotgun (WGS) entry which is preliminary data.</text>
</comment>
<accession>A0A833CCH3</accession>
<feature type="active site" evidence="5">
    <location>
        <position position="116"/>
    </location>
</feature>
<dbReference type="Gene3D" id="3.90.120.10">
    <property type="entry name" value="DNA Methylase, subunit A, domain 2"/>
    <property type="match status" value="1"/>
</dbReference>
<dbReference type="SUPFAM" id="SSF53335">
    <property type="entry name" value="S-adenosyl-L-methionine-dependent methyltransferases"/>
    <property type="match status" value="1"/>
</dbReference>
<evidence type="ECO:0000256" key="5">
    <source>
        <dbReference type="PROSITE-ProRule" id="PRU01016"/>
    </source>
</evidence>
<comment type="catalytic activity">
    <reaction evidence="7">
        <text>a 2'-deoxycytidine in DNA + S-adenosyl-L-methionine = a 5-methyl-2'-deoxycytidine in DNA + S-adenosyl-L-homocysteine + H(+)</text>
        <dbReference type="Rhea" id="RHEA:13681"/>
        <dbReference type="Rhea" id="RHEA-COMP:11369"/>
        <dbReference type="Rhea" id="RHEA-COMP:11370"/>
        <dbReference type="ChEBI" id="CHEBI:15378"/>
        <dbReference type="ChEBI" id="CHEBI:57856"/>
        <dbReference type="ChEBI" id="CHEBI:59789"/>
        <dbReference type="ChEBI" id="CHEBI:85452"/>
        <dbReference type="ChEBI" id="CHEBI:85454"/>
        <dbReference type="EC" id="2.1.1.37"/>
    </reaction>
</comment>
<dbReference type="NCBIfam" id="TIGR00675">
    <property type="entry name" value="dcm"/>
    <property type="match status" value="1"/>
</dbReference>
<organism evidence="8 9">
    <name type="scientific">Veillonella seminalis</name>
    <dbReference type="NCBI Taxonomy" id="1502943"/>
    <lineage>
        <taxon>Bacteria</taxon>
        <taxon>Bacillati</taxon>
        <taxon>Bacillota</taxon>
        <taxon>Negativicutes</taxon>
        <taxon>Veillonellales</taxon>
        <taxon>Veillonellaceae</taxon>
        <taxon>Veillonella</taxon>
    </lineage>
</organism>
<dbReference type="GO" id="GO:0044027">
    <property type="term" value="P:negative regulation of gene expression via chromosomal CpG island methylation"/>
    <property type="evidence" value="ECO:0007669"/>
    <property type="project" value="TreeGrafter"/>
</dbReference>
<evidence type="ECO:0000313" key="9">
    <source>
        <dbReference type="Proteomes" id="UP000434554"/>
    </source>
</evidence>
<dbReference type="EMBL" id="WBKH01000005">
    <property type="protein sequence ID" value="KAB1478705.1"/>
    <property type="molecule type" value="Genomic_DNA"/>
</dbReference>
<proteinExistence type="inferred from homology"/>
<dbReference type="GO" id="GO:0003677">
    <property type="term" value="F:DNA binding"/>
    <property type="evidence" value="ECO:0007669"/>
    <property type="project" value="TreeGrafter"/>
</dbReference>
<protein>
    <recommendedName>
        <fullName evidence="7">Cytosine-specific methyltransferase</fullName>
        <ecNumber evidence="7">2.1.1.37</ecNumber>
    </recommendedName>
</protein>